<dbReference type="HOGENOM" id="CLU_1075280_0_0_1"/>
<feature type="compositionally biased region" description="Polar residues" evidence="1">
    <location>
        <begin position="1"/>
        <end position="30"/>
    </location>
</feature>
<dbReference type="EMBL" id="FR824299">
    <property type="protein sequence ID" value="CCA24695.1"/>
    <property type="molecule type" value="Genomic_DNA"/>
</dbReference>
<organism evidence="2">
    <name type="scientific">Albugo laibachii Nc14</name>
    <dbReference type="NCBI Taxonomy" id="890382"/>
    <lineage>
        <taxon>Eukaryota</taxon>
        <taxon>Sar</taxon>
        <taxon>Stramenopiles</taxon>
        <taxon>Oomycota</taxon>
        <taxon>Peronosporomycetes</taxon>
        <taxon>Albuginales</taxon>
        <taxon>Albuginaceae</taxon>
        <taxon>Albugo</taxon>
    </lineage>
</organism>
<accession>F0WTK4</accession>
<gene>
    <name evidence="2" type="primary">AlNc14C254G9683</name>
    <name evidence="2" type="ORF">ALNC14_108390</name>
</gene>
<protein>
    <submittedName>
        <fullName evidence="2">AlNc14C254G9683 protein</fullName>
    </submittedName>
</protein>
<reference evidence="2" key="2">
    <citation type="submission" date="2011-02" db="EMBL/GenBank/DDBJ databases">
        <authorList>
            <person name="MacLean D."/>
        </authorList>
    </citation>
    <scope>NUCLEOTIDE SEQUENCE</scope>
</reference>
<proteinExistence type="predicted"/>
<dbReference type="AlphaFoldDB" id="F0WTK4"/>
<name>F0WTK4_9STRA</name>
<reference evidence="2" key="1">
    <citation type="journal article" date="2011" name="PLoS Biol.">
        <title>Gene gain and loss during evolution of obligate parasitism in the white rust pathogen of Arabidopsis thaliana.</title>
        <authorList>
            <person name="Kemen E."/>
            <person name="Gardiner A."/>
            <person name="Schultz-Larsen T."/>
            <person name="Kemen A.C."/>
            <person name="Balmuth A.L."/>
            <person name="Robert-Seilaniantz A."/>
            <person name="Bailey K."/>
            <person name="Holub E."/>
            <person name="Studholme D.J."/>
            <person name="Maclean D."/>
            <person name="Jones J.D."/>
        </authorList>
    </citation>
    <scope>NUCLEOTIDE SEQUENCE</scope>
</reference>
<evidence type="ECO:0000256" key="1">
    <source>
        <dbReference type="SAM" id="MobiDB-lite"/>
    </source>
</evidence>
<sequence length="259" mass="28886">MPPTRTTTQKPVWNASTKTRQSSATGTPPSTAKRVGGGYVPSVSTRATPRTTSTEPVTARAPRRATGDRVGSSGVERTDGSASQSVLEELNELKKRNVELSQALEEKTLQLENALQEVSLLKMANQEVSNQLEAFRMEEEAWQKELDEALNVIERAENSMDVEMKLEDSALTKGEDRIEAPALTIGTQAKEHYLAKMNTKKFSVNYYMARNQEAFNSMEMLGYYKNATKKTLQTNAKETTSLQESAYYQNRSKIRFVGT</sequence>
<feature type="compositionally biased region" description="Polar residues" evidence="1">
    <location>
        <begin position="42"/>
        <end position="56"/>
    </location>
</feature>
<evidence type="ECO:0000313" key="2">
    <source>
        <dbReference type="EMBL" id="CCA24695.1"/>
    </source>
</evidence>
<feature type="region of interest" description="Disordered" evidence="1">
    <location>
        <begin position="1"/>
        <end position="85"/>
    </location>
</feature>